<dbReference type="Pfam" id="PF00005">
    <property type="entry name" value="ABC_tran"/>
    <property type="match status" value="1"/>
</dbReference>
<dbReference type="GO" id="GO:0016020">
    <property type="term" value="C:membrane"/>
    <property type="evidence" value="ECO:0007669"/>
    <property type="project" value="InterPro"/>
</dbReference>
<gene>
    <name evidence="4" type="ORF">TPC1_13185</name>
</gene>
<name>A0A146KBQ5_9EUKA</name>
<evidence type="ECO:0000256" key="2">
    <source>
        <dbReference type="ARBA" id="ARBA00022737"/>
    </source>
</evidence>
<dbReference type="GO" id="GO:0140359">
    <property type="term" value="F:ABC-type transporter activity"/>
    <property type="evidence" value="ECO:0007669"/>
    <property type="project" value="InterPro"/>
</dbReference>
<keyword evidence="1" id="KW-0813">Transport</keyword>
<dbReference type="GO" id="GO:0005524">
    <property type="term" value="F:ATP binding"/>
    <property type="evidence" value="ECO:0007669"/>
    <property type="project" value="InterPro"/>
</dbReference>
<proteinExistence type="predicted"/>
<evidence type="ECO:0000259" key="3">
    <source>
        <dbReference type="Pfam" id="PF00005"/>
    </source>
</evidence>
<dbReference type="SUPFAM" id="SSF52540">
    <property type="entry name" value="P-loop containing nucleoside triphosphate hydrolases"/>
    <property type="match status" value="1"/>
</dbReference>
<evidence type="ECO:0000313" key="4">
    <source>
        <dbReference type="EMBL" id="JAP94242.1"/>
    </source>
</evidence>
<accession>A0A146KBQ5</accession>
<dbReference type="AlphaFoldDB" id="A0A146KBQ5"/>
<dbReference type="EMBL" id="GDID01002364">
    <property type="protein sequence ID" value="JAP94242.1"/>
    <property type="molecule type" value="Transcribed_RNA"/>
</dbReference>
<dbReference type="InterPro" id="IPR027417">
    <property type="entry name" value="P-loop_NTPase"/>
</dbReference>
<dbReference type="GO" id="GO:0005319">
    <property type="term" value="F:lipid transporter activity"/>
    <property type="evidence" value="ECO:0007669"/>
    <property type="project" value="TreeGrafter"/>
</dbReference>
<protein>
    <submittedName>
        <fullName evidence="4">ABC transporter family protein</fullName>
    </submittedName>
</protein>
<feature type="non-terminal residue" evidence="4">
    <location>
        <position position="1"/>
    </location>
</feature>
<feature type="domain" description="ABC transporter" evidence="3">
    <location>
        <begin position="25"/>
        <end position="89"/>
    </location>
</feature>
<reference evidence="4" key="1">
    <citation type="submission" date="2015-07" db="EMBL/GenBank/DDBJ databases">
        <title>Adaptation to a free-living lifestyle via gene acquisitions in the diplomonad Trepomonas sp. PC1.</title>
        <authorList>
            <person name="Xu F."/>
            <person name="Jerlstrom-Hultqvist J."/>
            <person name="Kolisko M."/>
            <person name="Simpson A.G.B."/>
            <person name="Roger A.J."/>
            <person name="Svard S.G."/>
            <person name="Andersson J.O."/>
        </authorList>
    </citation>
    <scope>NUCLEOTIDE SEQUENCE</scope>
    <source>
        <strain evidence="4">PC1</strain>
    </source>
</reference>
<dbReference type="InterPro" id="IPR003439">
    <property type="entry name" value="ABC_transporter-like_ATP-bd"/>
</dbReference>
<dbReference type="PANTHER" id="PTHR19229">
    <property type="entry name" value="ATP-BINDING CASSETTE TRANSPORTER SUBFAMILY A ABCA"/>
    <property type="match status" value="1"/>
</dbReference>
<dbReference type="InterPro" id="IPR026082">
    <property type="entry name" value="ABCA"/>
</dbReference>
<keyword evidence="2" id="KW-0677">Repeat</keyword>
<evidence type="ECO:0000256" key="1">
    <source>
        <dbReference type="ARBA" id="ARBA00022448"/>
    </source>
</evidence>
<dbReference type="PANTHER" id="PTHR19229:SF36">
    <property type="entry name" value="ATP-BINDING CASSETTE SUB-FAMILY A MEMBER 2"/>
    <property type="match status" value="1"/>
</dbReference>
<organism evidence="4">
    <name type="scientific">Trepomonas sp. PC1</name>
    <dbReference type="NCBI Taxonomy" id="1076344"/>
    <lineage>
        <taxon>Eukaryota</taxon>
        <taxon>Metamonada</taxon>
        <taxon>Diplomonadida</taxon>
        <taxon>Hexamitidae</taxon>
        <taxon>Hexamitinae</taxon>
        <taxon>Trepomonas</taxon>
    </lineage>
</organism>
<feature type="non-terminal residue" evidence="4">
    <location>
        <position position="95"/>
    </location>
</feature>
<sequence>HKSFRHPVFRKDQQLTGKIHQAVVSVSFKVHEGEIFGLAGHNGAGKSTTLSIITGATKIDPAGYNIFKNDRFTNKYVNNAWINNKSVRDEINTIR</sequence>
<dbReference type="GO" id="GO:0016887">
    <property type="term" value="F:ATP hydrolysis activity"/>
    <property type="evidence" value="ECO:0007669"/>
    <property type="project" value="InterPro"/>
</dbReference>
<dbReference type="Gene3D" id="3.40.50.300">
    <property type="entry name" value="P-loop containing nucleotide triphosphate hydrolases"/>
    <property type="match status" value="1"/>
</dbReference>